<dbReference type="InterPro" id="IPR016156">
    <property type="entry name" value="FAD/NAD-linked_Rdtase_dimer_sf"/>
</dbReference>
<reference evidence="7 9" key="2">
    <citation type="journal article" date="2016" name="Appl. Microbiol. Biotechnol.">
        <title>Exploiting the genome sequence of Streptomyces nodosus for enhanced antibiotic production.</title>
        <authorList>
            <person name="Sweeney P."/>
            <person name="Murphy C.D."/>
            <person name="Caffrey P."/>
        </authorList>
    </citation>
    <scope>NUCLEOTIDE SEQUENCE [LARGE SCALE GENOMIC DNA]</scope>
    <source>
        <strain evidence="7 9">ATCC 14899</strain>
    </source>
</reference>
<dbReference type="AlphaFoldDB" id="A0A0B5DVV2"/>
<reference evidence="8 10" key="3">
    <citation type="submission" date="2017-09" db="EMBL/GenBank/DDBJ databases">
        <title>Streptomyces genome completion.</title>
        <authorList>
            <person name="Lee N."/>
            <person name="Cho B.-K."/>
        </authorList>
    </citation>
    <scope>NUCLEOTIDE SEQUENCE [LARGE SCALE GENOMIC DNA]</scope>
    <source>
        <strain evidence="8 10">ATCC 14899</strain>
    </source>
</reference>
<dbReference type="Proteomes" id="UP000031526">
    <property type="component" value="Chromosome"/>
</dbReference>
<protein>
    <submittedName>
        <fullName evidence="8">NAD(P)/FAD-dependent oxidoreductase</fullName>
    </submittedName>
    <submittedName>
        <fullName evidence="7">Pyridine nucleotide-disulfide oxidoreductase</fullName>
    </submittedName>
</protein>
<evidence type="ECO:0000256" key="2">
    <source>
        <dbReference type="ARBA" id="ARBA00022630"/>
    </source>
</evidence>
<dbReference type="Gene3D" id="3.30.390.30">
    <property type="match status" value="1"/>
</dbReference>
<evidence type="ECO:0000256" key="1">
    <source>
        <dbReference type="ARBA" id="ARBA00001974"/>
    </source>
</evidence>
<dbReference type="InterPro" id="IPR036188">
    <property type="entry name" value="FAD/NAD-bd_sf"/>
</dbReference>
<dbReference type="KEGG" id="snq:CP978_33725"/>
<dbReference type="Proteomes" id="UP000325763">
    <property type="component" value="Chromosome"/>
</dbReference>
<dbReference type="PRINTS" id="PR00368">
    <property type="entry name" value="FADPNR"/>
</dbReference>
<accession>A0A0B5DVV2</accession>
<dbReference type="PRINTS" id="PR00411">
    <property type="entry name" value="PNDRDTASEI"/>
</dbReference>
<name>A0A0B5DVV2_9ACTN</name>
<evidence type="ECO:0000313" key="8">
    <source>
        <dbReference type="EMBL" id="QEV42842.1"/>
    </source>
</evidence>
<proteinExistence type="predicted"/>
<keyword evidence="3" id="KW-0274">FAD</keyword>
<gene>
    <name evidence="8" type="ORF">CP978_33725</name>
    <name evidence="7" type="ORF">SNOD_33490</name>
</gene>
<keyword evidence="4" id="KW-0560">Oxidoreductase</keyword>
<dbReference type="PANTHER" id="PTHR43557:SF2">
    <property type="entry name" value="RIESKE DOMAIN-CONTAINING PROTEIN-RELATED"/>
    <property type="match status" value="1"/>
</dbReference>
<dbReference type="InterPro" id="IPR028202">
    <property type="entry name" value="Reductase_C"/>
</dbReference>
<dbReference type="EMBL" id="CP009313">
    <property type="protein sequence ID" value="AJE44352.1"/>
    <property type="molecule type" value="Genomic_DNA"/>
</dbReference>
<keyword evidence="9" id="KW-1185">Reference proteome</keyword>
<dbReference type="EMBL" id="CP023747">
    <property type="protein sequence ID" value="QEV42842.1"/>
    <property type="molecule type" value="Genomic_DNA"/>
</dbReference>
<evidence type="ECO:0000259" key="6">
    <source>
        <dbReference type="Pfam" id="PF14759"/>
    </source>
</evidence>
<dbReference type="Pfam" id="PF14759">
    <property type="entry name" value="Reductase_C"/>
    <property type="match status" value="1"/>
</dbReference>
<dbReference type="InterPro" id="IPR050446">
    <property type="entry name" value="FAD-oxidoreductase/Apoptosis"/>
</dbReference>
<evidence type="ECO:0000259" key="5">
    <source>
        <dbReference type="Pfam" id="PF07992"/>
    </source>
</evidence>
<feature type="domain" description="Reductase C-terminal" evidence="6">
    <location>
        <begin position="321"/>
        <end position="384"/>
    </location>
</feature>
<dbReference type="GO" id="GO:0016651">
    <property type="term" value="F:oxidoreductase activity, acting on NAD(P)H"/>
    <property type="evidence" value="ECO:0007669"/>
    <property type="project" value="TreeGrafter"/>
</dbReference>
<sequence length="397" mass="41600">MTSVQSVLVVGASAAGLTTAEALRRKGFTGSLSLLGSESELPYDRPPLSKQVLSGAWEPERAQLRSAEALAALDAEFVLGDPAVGLDADNRKITTASGRTLTADAVVIATGATARTLPEQRGVRGTHVLRKLEDAAALRAGLLSARRVVVVGDGVLGAETAATARQMGLDVTLVGPQEAPMTGQLGALVAGHLADLHRRNGVKLRGGVLPDALHTEDGAVSGLRLSDGTELEADVVVTAVGCTPATDWLESSGLNLDNGVVCDAYCRAAPGIWAVGDVARWHHQGLGRLVRLENRTNAAEQGLAVAADILGDGKPYVPVPYFWTDQFDVKLQVYGIASAVARAEVVEGDPVEGRFVVSMTGPQGPECVLGWNMPKQARLQRAAVVDHYTRPRQPVTP</sequence>
<dbReference type="SUPFAM" id="SSF55424">
    <property type="entry name" value="FAD/NAD-linked reductases, dimerisation (C-terminal) domain"/>
    <property type="match status" value="1"/>
</dbReference>
<dbReference type="HOGENOM" id="CLU_003291_4_0_11"/>
<evidence type="ECO:0000313" key="9">
    <source>
        <dbReference type="Proteomes" id="UP000031526"/>
    </source>
</evidence>
<comment type="cofactor">
    <cofactor evidence="1">
        <name>FAD</name>
        <dbReference type="ChEBI" id="CHEBI:57692"/>
    </cofactor>
</comment>
<dbReference type="Gene3D" id="3.50.50.60">
    <property type="entry name" value="FAD/NAD(P)-binding domain"/>
    <property type="match status" value="2"/>
</dbReference>
<reference evidence="9" key="1">
    <citation type="submission" date="2014-09" db="EMBL/GenBank/DDBJ databases">
        <title>Sequence of the Streptomyces nodosus genome.</title>
        <authorList>
            <person name="Sweeney P."/>
            <person name="Stephens N."/>
            <person name="Murphy C."/>
            <person name="Caffrey P."/>
        </authorList>
    </citation>
    <scope>NUCLEOTIDE SEQUENCE [LARGE SCALE GENOMIC DNA]</scope>
    <source>
        <strain evidence="9">ATCC 14899</strain>
    </source>
</reference>
<evidence type="ECO:0000256" key="4">
    <source>
        <dbReference type="ARBA" id="ARBA00023002"/>
    </source>
</evidence>
<feature type="domain" description="FAD/NAD(P)-binding" evidence="5">
    <location>
        <begin position="6"/>
        <end position="302"/>
    </location>
</feature>
<evidence type="ECO:0000256" key="3">
    <source>
        <dbReference type="ARBA" id="ARBA00022827"/>
    </source>
</evidence>
<dbReference type="SUPFAM" id="SSF51905">
    <property type="entry name" value="FAD/NAD(P)-binding domain"/>
    <property type="match status" value="2"/>
</dbReference>
<dbReference type="OrthoDB" id="4475657at2"/>
<dbReference type="InterPro" id="IPR023753">
    <property type="entry name" value="FAD/NAD-binding_dom"/>
</dbReference>
<dbReference type="RefSeq" id="WP_043447408.1">
    <property type="nucleotide sequence ID" value="NZ_CP009313.1"/>
</dbReference>
<evidence type="ECO:0000313" key="7">
    <source>
        <dbReference type="EMBL" id="AJE44352.1"/>
    </source>
</evidence>
<organism evidence="7 9">
    <name type="scientific">Streptomyces nodosus</name>
    <dbReference type="NCBI Taxonomy" id="40318"/>
    <lineage>
        <taxon>Bacteria</taxon>
        <taxon>Bacillati</taxon>
        <taxon>Actinomycetota</taxon>
        <taxon>Actinomycetes</taxon>
        <taxon>Kitasatosporales</taxon>
        <taxon>Streptomycetaceae</taxon>
        <taxon>Streptomyces</taxon>
    </lineage>
</organism>
<dbReference type="Pfam" id="PF07992">
    <property type="entry name" value="Pyr_redox_2"/>
    <property type="match status" value="1"/>
</dbReference>
<dbReference type="PANTHER" id="PTHR43557">
    <property type="entry name" value="APOPTOSIS-INDUCING FACTOR 1"/>
    <property type="match status" value="1"/>
</dbReference>
<evidence type="ECO:0000313" key="10">
    <source>
        <dbReference type="Proteomes" id="UP000325763"/>
    </source>
</evidence>
<dbReference type="GO" id="GO:0005737">
    <property type="term" value="C:cytoplasm"/>
    <property type="evidence" value="ECO:0007669"/>
    <property type="project" value="TreeGrafter"/>
</dbReference>
<dbReference type="STRING" id="40318.SNOD_33490"/>
<keyword evidence="2" id="KW-0285">Flavoprotein</keyword>